<keyword evidence="4" id="KW-1185">Reference proteome</keyword>
<dbReference type="STRING" id="1121395.SAMN02745215_01645"/>
<name>A0A1M7T6E4_9FIRM</name>
<protein>
    <submittedName>
        <fullName evidence="3">Peptidase_C39 like family protein</fullName>
    </submittedName>
</protein>
<keyword evidence="1" id="KW-0472">Membrane</keyword>
<evidence type="ECO:0000256" key="1">
    <source>
        <dbReference type="SAM" id="Phobius"/>
    </source>
</evidence>
<feature type="domain" description="Peptidase C39-like" evidence="2">
    <location>
        <begin position="283"/>
        <end position="417"/>
    </location>
</feature>
<sequence>MLGKYAKKRAIRAGKAVVKRILKSTAPLWVPVLIILLLAYSAFIILFELPREALADSQLGQLAKTQSFLGLTITDYAEEGSLVDAELLTRYKKIANSWDNGLTDEQKKQVQRYKFPYTILMAVDRVVNDEAIWDSKQNVQPQPQKVFDSLKPIFYWRESIITTVTVSVDGKGGVSTSTSEEKVQLLTMAETFEGTYIPVYEWDTTTSGDATVTREVLKDTTPPDTYYIPLKDYLREKRGIKDEDTFELVQQLAIAYSPEEYLQIYDTVMDMGDLQEYPPGNANIPYYSQADKRWGSLPYGKVGTIYSSGCGPTSLAMVVSGLTGQAITPDIVANWSVRNGYRIEGNGSAWALMTAGGVNWGLRVQPISRMDGASIAQALSEGRPIVASMGKGSFTNGGHFIVLRGITEAGKVLVHDPISVVRSEQEWDLSLILRESSTNGGVQGSPFWAFSR</sequence>
<gene>
    <name evidence="3" type="ORF">SAMN02745215_01645</name>
</gene>
<reference evidence="4" key="1">
    <citation type="submission" date="2016-12" db="EMBL/GenBank/DDBJ databases">
        <authorList>
            <person name="Varghese N."/>
            <person name="Submissions S."/>
        </authorList>
    </citation>
    <scope>NUCLEOTIDE SEQUENCE [LARGE SCALE GENOMIC DNA]</scope>
    <source>
        <strain evidence="4">DSM 11544</strain>
    </source>
</reference>
<dbReference type="InterPro" id="IPR039564">
    <property type="entry name" value="Peptidase_C39-like"/>
</dbReference>
<dbReference type="RefSeq" id="WP_084078512.1">
    <property type="nucleotide sequence ID" value="NZ_FRDN01000005.1"/>
</dbReference>
<evidence type="ECO:0000259" key="2">
    <source>
        <dbReference type="Pfam" id="PF13529"/>
    </source>
</evidence>
<keyword evidence="1" id="KW-0812">Transmembrane</keyword>
<dbReference type="EMBL" id="FRDN01000005">
    <property type="protein sequence ID" value="SHN66276.1"/>
    <property type="molecule type" value="Genomic_DNA"/>
</dbReference>
<evidence type="ECO:0000313" key="4">
    <source>
        <dbReference type="Proteomes" id="UP000184010"/>
    </source>
</evidence>
<evidence type="ECO:0000313" key="3">
    <source>
        <dbReference type="EMBL" id="SHN66276.1"/>
    </source>
</evidence>
<accession>A0A1M7T6E4</accession>
<organism evidence="3 4">
    <name type="scientific">Desulfitobacterium chlororespirans DSM 11544</name>
    <dbReference type="NCBI Taxonomy" id="1121395"/>
    <lineage>
        <taxon>Bacteria</taxon>
        <taxon>Bacillati</taxon>
        <taxon>Bacillota</taxon>
        <taxon>Clostridia</taxon>
        <taxon>Eubacteriales</taxon>
        <taxon>Desulfitobacteriaceae</taxon>
        <taxon>Desulfitobacterium</taxon>
    </lineage>
</organism>
<feature type="transmembrane region" description="Helical" evidence="1">
    <location>
        <begin position="28"/>
        <end position="47"/>
    </location>
</feature>
<dbReference type="Proteomes" id="UP000184010">
    <property type="component" value="Unassembled WGS sequence"/>
</dbReference>
<proteinExistence type="predicted"/>
<dbReference type="Pfam" id="PF13529">
    <property type="entry name" value="Peptidase_C39_2"/>
    <property type="match status" value="1"/>
</dbReference>
<dbReference type="AlphaFoldDB" id="A0A1M7T6E4"/>
<dbReference type="Gene3D" id="3.90.70.10">
    <property type="entry name" value="Cysteine proteinases"/>
    <property type="match status" value="1"/>
</dbReference>
<keyword evidence="1" id="KW-1133">Transmembrane helix</keyword>